<feature type="compositionally biased region" description="Low complexity" evidence="3">
    <location>
        <begin position="882"/>
        <end position="892"/>
    </location>
</feature>
<evidence type="ECO:0000259" key="4">
    <source>
        <dbReference type="Pfam" id="PF15070"/>
    </source>
</evidence>
<feature type="compositionally biased region" description="Low complexity" evidence="3">
    <location>
        <begin position="632"/>
        <end position="651"/>
    </location>
</feature>
<name>A0A267EDF5_9PLAT</name>
<accession>A0A267EDF5</accession>
<dbReference type="OrthoDB" id="5978643at2759"/>
<dbReference type="InterPro" id="IPR043976">
    <property type="entry name" value="GOLGA_cons_dom"/>
</dbReference>
<evidence type="ECO:0000256" key="2">
    <source>
        <dbReference type="SAM" id="Coils"/>
    </source>
</evidence>
<feature type="domain" description="Golgin subfamily A conserved" evidence="4">
    <location>
        <begin position="404"/>
        <end position="615"/>
    </location>
</feature>
<dbReference type="GO" id="GO:0000137">
    <property type="term" value="C:Golgi cis cisterna"/>
    <property type="evidence" value="ECO:0007669"/>
    <property type="project" value="TreeGrafter"/>
</dbReference>
<dbReference type="PANTHER" id="PTHR10881">
    <property type="entry name" value="GOLGIN SUBFAMILY A MEMBER-RELATED"/>
    <property type="match status" value="1"/>
</dbReference>
<dbReference type="STRING" id="282301.A0A267EDF5"/>
<dbReference type="AlphaFoldDB" id="A0A267EDF5"/>
<feature type="compositionally biased region" description="Polar residues" evidence="3">
    <location>
        <begin position="725"/>
        <end position="739"/>
    </location>
</feature>
<sequence length="972" mass="106341">MKMSEKSRIEKIASAKKRLQKFRDQKDGAAGGGGSSTKSKQRRPNSSAPSAADPAAEAAAVPQPAEDTASSLPPQPPPHHHHHHQQQQQQESSATELSGNGDAPPSRIVESNGSHEPSAAVASAAAAAASDAAIEQVDVADVSDTASVSGATESLMQLSQQINGIMSWDSPDQQTAQQAQQQQSLERRNVELASILEKRTEALEQSKRSQALYKDQLQRVQASLSAELASSEERHRRELQSAREQQASQAQTIGMLVAEKTELATQLAHAQRMCQQRLSELTEAQERVRAAKARQAEAEKAQAAAEQATSQLNSGGRELAKEAERLRAEVARLSSDRVELEQAAKELRARLAAKTQAAQGLEEQVRDLRRQLELAGVQLHQLGASRDRDSRAAVVELQSANADLTERLAQLTSERDSLAEQYREYTNRLGAEAKQLRAQVSTLTTERSQLVNRTAELEGELAGLADQLAAAREAENAALASVQQLKAQADEAGKLRDAEAEERQRLLEMVEDREAACERLRGEMRSAKADQQRLSDSVQSDRSCLSRALQQNRDLKSQLEELQTGFVAASNRGAELTQQLQAEQHLAKELASRLGEQEDELRQDLSAREEELRAVKLAYQSARETLLYRQPDSPGAVSGASPSSADAAAAVEAQQRLSQELAAAQARVNQLTASNSELKALLYRSQQQQQQQASATSKSQANTANSEDEAPTAAAGAEVVDGGRSRTQSTATLQTSVDQLESERNALLKTVEELKANAAAEAASPSDAAAVPHVSRAEFEEMQRARRQLEEKFHQAMDRVAQLQDEKERLEHTLMQLEIETETIGEYVTLYQYQRSQLHQRELEKEASLTQLAAEKEQMRLKLSELETLVRNLMHSQPQQQLHQLQKLASQSPDSSTDAAAESLHQQRPVMEGVHTSFSNPQNGSSEEPPVQQQSLAANRILDIISQLHDDATKDSVHVMQCSCCHGSVIDL</sequence>
<gene>
    <name evidence="5" type="ORF">BOX15_Mlig008611g1</name>
</gene>
<dbReference type="GO" id="GO:0032580">
    <property type="term" value="C:Golgi cisterna membrane"/>
    <property type="evidence" value="ECO:0007669"/>
    <property type="project" value="TreeGrafter"/>
</dbReference>
<feature type="compositionally biased region" description="Basic and acidic residues" evidence="3">
    <location>
        <begin position="231"/>
        <end position="241"/>
    </location>
</feature>
<feature type="compositionally biased region" description="Low complexity" evidence="3">
    <location>
        <begin position="689"/>
        <end position="705"/>
    </location>
</feature>
<feature type="coiled-coil region" evidence="2">
    <location>
        <begin position="849"/>
        <end position="876"/>
    </location>
</feature>
<keyword evidence="1 2" id="KW-0175">Coiled coil</keyword>
<evidence type="ECO:0000313" key="5">
    <source>
        <dbReference type="EMBL" id="PAA59613.1"/>
    </source>
</evidence>
<feature type="region of interest" description="Disordered" evidence="3">
    <location>
        <begin position="1"/>
        <end position="130"/>
    </location>
</feature>
<feature type="compositionally biased region" description="Polar residues" evidence="3">
    <location>
        <begin position="916"/>
        <end position="933"/>
    </location>
</feature>
<feature type="coiled-coil region" evidence="2">
    <location>
        <begin position="274"/>
        <end position="611"/>
    </location>
</feature>
<feature type="domain" description="Golgin subfamily A conserved" evidence="4">
    <location>
        <begin position="654"/>
        <end position="876"/>
    </location>
</feature>
<proteinExistence type="predicted"/>
<feature type="region of interest" description="Disordered" evidence="3">
    <location>
        <begin position="225"/>
        <end position="247"/>
    </location>
</feature>
<comment type="caution">
    <text evidence="5">The sequence shown here is derived from an EMBL/GenBank/DDBJ whole genome shotgun (WGS) entry which is preliminary data.</text>
</comment>
<feature type="compositionally biased region" description="Low complexity" evidence="3">
    <location>
        <begin position="44"/>
        <end position="65"/>
    </location>
</feature>
<feature type="compositionally biased region" description="Low complexity" evidence="3">
    <location>
        <begin position="118"/>
        <end position="130"/>
    </location>
</feature>
<feature type="compositionally biased region" description="Basic and acidic residues" evidence="3">
    <location>
        <begin position="1"/>
        <end position="13"/>
    </location>
</feature>
<reference evidence="5 6" key="1">
    <citation type="submission" date="2017-06" db="EMBL/GenBank/DDBJ databases">
        <title>A platform for efficient transgenesis in Macrostomum lignano, a flatworm model organism for stem cell research.</title>
        <authorList>
            <person name="Berezikov E."/>
        </authorList>
    </citation>
    <scope>NUCLEOTIDE SEQUENCE [LARGE SCALE GENOMIC DNA]</scope>
    <source>
        <strain evidence="5">DV1</strain>
        <tissue evidence="5">Whole organism</tissue>
    </source>
</reference>
<feature type="region of interest" description="Disordered" evidence="3">
    <location>
        <begin position="882"/>
        <end position="904"/>
    </location>
</feature>
<protein>
    <recommendedName>
        <fullName evidence="4">Golgin subfamily A conserved domain-containing protein</fullName>
    </recommendedName>
</protein>
<dbReference type="InterPro" id="IPR024858">
    <property type="entry name" value="GOLGA"/>
</dbReference>
<evidence type="ECO:0000256" key="3">
    <source>
        <dbReference type="SAM" id="MobiDB-lite"/>
    </source>
</evidence>
<dbReference type="PANTHER" id="PTHR10881:SF46">
    <property type="entry name" value="GOLGIN SUBFAMILY A MEMBER 2"/>
    <property type="match status" value="1"/>
</dbReference>
<evidence type="ECO:0000313" key="6">
    <source>
        <dbReference type="Proteomes" id="UP000215902"/>
    </source>
</evidence>
<feature type="region of interest" description="Disordered" evidence="3">
    <location>
        <begin position="914"/>
        <end position="933"/>
    </location>
</feature>
<dbReference type="Pfam" id="PF15070">
    <property type="entry name" value="GOLGA2L5"/>
    <property type="match status" value="2"/>
</dbReference>
<dbReference type="Proteomes" id="UP000215902">
    <property type="component" value="Unassembled WGS sequence"/>
</dbReference>
<dbReference type="GO" id="GO:0005801">
    <property type="term" value="C:cis-Golgi network"/>
    <property type="evidence" value="ECO:0007669"/>
    <property type="project" value="TreeGrafter"/>
</dbReference>
<keyword evidence="6" id="KW-1185">Reference proteome</keyword>
<feature type="region of interest" description="Disordered" evidence="3">
    <location>
        <begin position="689"/>
        <end position="739"/>
    </location>
</feature>
<organism evidence="5 6">
    <name type="scientific">Macrostomum lignano</name>
    <dbReference type="NCBI Taxonomy" id="282301"/>
    <lineage>
        <taxon>Eukaryota</taxon>
        <taxon>Metazoa</taxon>
        <taxon>Spiralia</taxon>
        <taxon>Lophotrochozoa</taxon>
        <taxon>Platyhelminthes</taxon>
        <taxon>Rhabditophora</taxon>
        <taxon>Macrostomorpha</taxon>
        <taxon>Macrostomida</taxon>
        <taxon>Macrostomidae</taxon>
        <taxon>Macrostomum</taxon>
    </lineage>
</organism>
<evidence type="ECO:0000256" key="1">
    <source>
        <dbReference type="ARBA" id="ARBA00023054"/>
    </source>
</evidence>
<feature type="region of interest" description="Disordered" evidence="3">
    <location>
        <begin position="630"/>
        <end position="651"/>
    </location>
</feature>
<dbReference type="EMBL" id="NIVC01002246">
    <property type="protein sequence ID" value="PAA59613.1"/>
    <property type="molecule type" value="Genomic_DNA"/>
</dbReference>
<dbReference type="GO" id="GO:0007030">
    <property type="term" value="P:Golgi organization"/>
    <property type="evidence" value="ECO:0007669"/>
    <property type="project" value="TreeGrafter"/>
</dbReference>